<dbReference type="GO" id="GO:0000166">
    <property type="term" value="F:nucleotide binding"/>
    <property type="evidence" value="ECO:0007669"/>
    <property type="project" value="UniProtKB-KW"/>
</dbReference>
<dbReference type="GO" id="GO:0016787">
    <property type="term" value="F:hydrolase activity"/>
    <property type="evidence" value="ECO:0007669"/>
    <property type="project" value="UniProtKB-KW"/>
</dbReference>
<proteinExistence type="predicted"/>
<protein>
    <recommendedName>
        <fullName evidence="8">DUF86 domain-containing protein</fullName>
    </recommendedName>
</protein>
<keyword evidence="5" id="KW-0378">Hydrolase</keyword>
<dbReference type="InterPro" id="IPR051813">
    <property type="entry name" value="HepT_RNase_toxin"/>
</dbReference>
<keyword evidence="2" id="KW-1277">Toxin-antitoxin system</keyword>
<organism evidence="6 7">
    <name type="scientific">Syntrophomonas wolfei</name>
    <dbReference type="NCBI Taxonomy" id="863"/>
    <lineage>
        <taxon>Bacteria</taxon>
        <taxon>Bacillati</taxon>
        <taxon>Bacillota</taxon>
        <taxon>Clostridia</taxon>
        <taxon>Eubacteriales</taxon>
        <taxon>Syntrophomonadaceae</taxon>
        <taxon>Syntrophomonas</taxon>
    </lineage>
</organism>
<gene>
    <name evidence="6" type="ORF">DDZ44_04985</name>
</gene>
<accession>A0A354YV87</accession>
<dbReference type="GO" id="GO:0004540">
    <property type="term" value="F:RNA nuclease activity"/>
    <property type="evidence" value="ECO:0007669"/>
    <property type="project" value="InterPro"/>
</dbReference>
<dbReference type="InterPro" id="IPR008201">
    <property type="entry name" value="HepT-like"/>
</dbReference>
<reference evidence="6 7" key="1">
    <citation type="journal article" date="2018" name="Nat. Biotechnol.">
        <title>A standardized bacterial taxonomy based on genome phylogeny substantially revises the tree of life.</title>
        <authorList>
            <person name="Parks D.H."/>
            <person name="Chuvochina M."/>
            <person name="Waite D.W."/>
            <person name="Rinke C."/>
            <person name="Skarshewski A."/>
            <person name="Chaumeil P.A."/>
            <person name="Hugenholtz P."/>
        </authorList>
    </citation>
    <scope>NUCLEOTIDE SEQUENCE [LARGE SCALE GENOMIC DNA]</scope>
    <source>
        <strain evidence="6">UBA10948</strain>
    </source>
</reference>
<dbReference type="Proteomes" id="UP000263273">
    <property type="component" value="Unassembled WGS sequence"/>
</dbReference>
<dbReference type="EMBL" id="DNZF01000109">
    <property type="protein sequence ID" value="HBK53273.1"/>
    <property type="molecule type" value="Genomic_DNA"/>
</dbReference>
<dbReference type="SUPFAM" id="SSF81593">
    <property type="entry name" value="Nucleotidyltransferase substrate binding subunit/domain"/>
    <property type="match status" value="1"/>
</dbReference>
<dbReference type="AlphaFoldDB" id="A0A354YV87"/>
<keyword evidence="1" id="KW-0597">Phosphoprotein</keyword>
<evidence type="ECO:0000256" key="3">
    <source>
        <dbReference type="ARBA" id="ARBA00022722"/>
    </source>
</evidence>
<evidence type="ECO:0000256" key="2">
    <source>
        <dbReference type="ARBA" id="ARBA00022649"/>
    </source>
</evidence>
<dbReference type="RefSeq" id="WP_276618908.1">
    <property type="nucleotide sequence ID" value="NZ_DHSN01000008.1"/>
</dbReference>
<dbReference type="STRING" id="378794.GCA_001570625_02379"/>
<dbReference type="PANTHER" id="PTHR34139:SF1">
    <property type="entry name" value="RNASE MJ1380-RELATED"/>
    <property type="match status" value="1"/>
</dbReference>
<sequence>MTRDLRLYLQDIVDSIEKIQRYTENMTFAEFEVNNMAIDAVIRNFEIIGEASGRLPDELYDKNPEIPWHKMKAMRNIMAHKYFRIDLEIIWNTARESLPPLAEKIMYLSRLM</sequence>
<dbReference type="GO" id="GO:0110001">
    <property type="term" value="C:toxin-antitoxin complex"/>
    <property type="evidence" value="ECO:0007669"/>
    <property type="project" value="InterPro"/>
</dbReference>
<dbReference type="PANTHER" id="PTHR34139">
    <property type="entry name" value="UPF0331 PROTEIN MJ0127"/>
    <property type="match status" value="1"/>
</dbReference>
<evidence type="ECO:0008006" key="8">
    <source>
        <dbReference type="Google" id="ProtNLM"/>
    </source>
</evidence>
<evidence type="ECO:0000256" key="4">
    <source>
        <dbReference type="ARBA" id="ARBA00022741"/>
    </source>
</evidence>
<evidence type="ECO:0000313" key="7">
    <source>
        <dbReference type="Proteomes" id="UP000263273"/>
    </source>
</evidence>
<evidence type="ECO:0000256" key="5">
    <source>
        <dbReference type="ARBA" id="ARBA00022801"/>
    </source>
</evidence>
<dbReference type="Pfam" id="PF01934">
    <property type="entry name" value="HepT-like"/>
    <property type="match status" value="1"/>
</dbReference>
<evidence type="ECO:0000256" key="1">
    <source>
        <dbReference type="ARBA" id="ARBA00022553"/>
    </source>
</evidence>
<name>A0A354YV87_9FIRM</name>
<keyword evidence="3" id="KW-0540">Nuclease</keyword>
<comment type="caution">
    <text evidence="6">The sequence shown here is derived from an EMBL/GenBank/DDBJ whole genome shotgun (WGS) entry which is preliminary data.</text>
</comment>
<keyword evidence="4" id="KW-0547">Nucleotide-binding</keyword>
<evidence type="ECO:0000313" key="6">
    <source>
        <dbReference type="EMBL" id="HBK53273.1"/>
    </source>
</evidence>